<dbReference type="Gene3D" id="2.40.30.170">
    <property type="match status" value="1"/>
</dbReference>
<dbReference type="PANTHER" id="PTHR32347:SF14">
    <property type="entry name" value="EFFLUX SYSTEM COMPONENT YKNX-RELATED"/>
    <property type="match status" value="1"/>
</dbReference>
<dbReference type="NCBIfam" id="TIGR01730">
    <property type="entry name" value="RND_mfp"/>
    <property type="match status" value="1"/>
</dbReference>
<evidence type="ECO:0000256" key="3">
    <source>
        <dbReference type="ARBA" id="ARBA00023054"/>
    </source>
</evidence>
<dbReference type="InterPro" id="IPR050465">
    <property type="entry name" value="UPF0194_transport"/>
</dbReference>
<evidence type="ECO:0000313" key="11">
    <source>
        <dbReference type="Proteomes" id="UP000271380"/>
    </source>
</evidence>
<dbReference type="Gene3D" id="2.40.420.20">
    <property type="match status" value="1"/>
</dbReference>
<keyword evidence="5" id="KW-0472">Membrane</keyword>
<dbReference type="EMBL" id="LR134377">
    <property type="protein sequence ID" value="VEH08707.1"/>
    <property type="molecule type" value="Genomic_DNA"/>
</dbReference>
<dbReference type="Pfam" id="PF25990">
    <property type="entry name" value="Beta-barrel_YknX"/>
    <property type="match status" value="1"/>
</dbReference>
<dbReference type="InterPro" id="IPR058627">
    <property type="entry name" value="MdtA-like_C"/>
</dbReference>
<dbReference type="GO" id="GO:0022857">
    <property type="term" value="F:transmembrane transporter activity"/>
    <property type="evidence" value="ECO:0007669"/>
    <property type="project" value="InterPro"/>
</dbReference>
<dbReference type="InterPro" id="IPR058636">
    <property type="entry name" value="Beta-barrel_YknX"/>
</dbReference>
<accession>A0A0F6R0Q6</accession>
<reference evidence="9 11" key="2">
    <citation type="submission" date="2018-12" db="EMBL/GenBank/DDBJ databases">
        <authorList>
            <consortium name="Pathogen Informatics"/>
        </authorList>
    </citation>
    <scope>NUCLEOTIDE SEQUENCE [LARGE SCALE GENOMIC DNA]</scope>
    <source>
        <strain evidence="9 11">NCTC949</strain>
    </source>
</reference>
<dbReference type="KEGG" id="cku:UL82_06325"/>
<dbReference type="Proteomes" id="UP000033457">
    <property type="component" value="Chromosome"/>
</dbReference>
<evidence type="ECO:0000256" key="5">
    <source>
        <dbReference type="SAM" id="Phobius"/>
    </source>
</evidence>
<dbReference type="HOGENOM" id="CLU_018816_14_2_11"/>
<evidence type="ECO:0000256" key="2">
    <source>
        <dbReference type="ARBA" id="ARBA00009477"/>
    </source>
</evidence>
<feature type="domain" description="YknX-like beta-barrel" evidence="7">
    <location>
        <begin position="380"/>
        <end position="462"/>
    </location>
</feature>
<dbReference type="STRING" id="35755.UL82_06325"/>
<dbReference type="SUPFAM" id="SSF111369">
    <property type="entry name" value="HlyD-like secretion proteins"/>
    <property type="match status" value="1"/>
</dbReference>
<sequence length="552" mass="58067">MSALVANKKKALVITAIAIGSIIALFAAFSFVRSFFGSSVNILQASDYTEIGTGESTSRVTLESTVEPAKTATLYTHLTGPVSSLAVKVGDNVTTSQLLATIDTSTAERELSAQQASQAQALAQALGQAEQAQLQLDQYREQLAAGYNSGINSAQSGIRTASEAYDKAQRTFENKLRDANTGNDTNLRQQGATLATARDQLITATLDVVRQGANAGFALTGGTNNDNQTQENTNQDQAVLNSGLATADSVNRLNASVRGLNEAQTAYNESLLAIDRELAEAQQQVASAYEARREAETTAAAADFSSQQQLQSYQSAADQAWRSANTSDAAAANTINRLRLDINSSEIRAPFSGIVTDIQAEQGKPASGSLITVGDDSTIKLSAKLKESDLAKVKVGDQVSFTTPATGNQEFTGRVSLISPVAVHKPASSDSSSSSSSAKPTFPIEIEVTGNKEGLRIGSSAKTRITGESTKQPISVPTKAIYEDSGTTKVLVAETSEGNTMTIAEREVKTGAAEGTHTVITSGLKEGDRVLNNAETHRTQIGKQVFSPTVTQ</sequence>
<feature type="coiled-coil region" evidence="4">
    <location>
        <begin position="271"/>
        <end position="298"/>
    </location>
</feature>
<evidence type="ECO:0000313" key="9">
    <source>
        <dbReference type="EMBL" id="VEH08707.1"/>
    </source>
</evidence>
<reference evidence="8 10" key="1">
    <citation type="journal article" date="2015" name="Genome Announc.">
        <title>Complete Genome Sequence of Corynebacterium kutscheri DSM 20755, a Corynebacterial Type Strain with Remarkably Low G+C Content of Chromosomal DNA.</title>
        <authorList>
            <person name="Ruckert C."/>
            <person name="Albersmeier A."/>
            <person name="Winkler A."/>
            <person name="Tauch A."/>
        </authorList>
    </citation>
    <scope>NUCLEOTIDE SEQUENCE [LARGE SCALE GENOMIC DNA]</scope>
    <source>
        <strain evidence="8 10">DSM 20755</strain>
    </source>
</reference>
<dbReference type="InterPro" id="IPR011053">
    <property type="entry name" value="Single_hybrid_motif"/>
</dbReference>
<dbReference type="RefSeq" id="WP_046439713.1">
    <property type="nucleotide sequence ID" value="NZ_CP011312.1"/>
</dbReference>
<dbReference type="GO" id="GO:0016020">
    <property type="term" value="C:membrane"/>
    <property type="evidence" value="ECO:0007669"/>
    <property type="project" value="InterPro"/>
</dbReference>
<dbReference type="EMBL" id="CP011312">
    <property type="protein sequence ID" value="AKE41430.1"/>
    <property type="molecule type" value="Genomic_DNA"/>
</dbReference>
<evidence type="ECO:0000256" key="4">
    <source>
        <dbReference type="SAM" id="Coils"/>
    </source>
</evidence>
<keyword evidence="5" id="KW-0812">Transmembrane</keyword>
<protein>
    <submittedName>
        <fullName evidence="8">RND family efflux transporter, MFP subunit</fullName>
    </submittedName>
    <submittedName>
        <fullName evidence="9">Secretion protein HlyD</fullName>
    </submittedName>
</protein>
<dbReference type="InterPro" id="IPR006143">
    <property type="entry name" value="RND_pump_MFP"/>
</dbReference>
<organism evidence="8 10">
    <name type="scientific">Corynebacterium kutscheri</name>
    <dbReference type="NCBI Taxonomy" id="35755"/>
    <lineage>
        <taxon>Bacteria</taxon>
        <taxon>Bacillati</taxon>
        <taxon>Actinomycetota</taxon>
        <taxon>Actinomycetes</taxon>
        <taxon>Mycobacteriales</taxon>
        <taxon>Corynebacteriaceae</taxon>
        <taxon>Corynebacterium</taxon>
    </lineage>
</organism>
<dbReference type="OrthoDB" id="3268957at2"/>
<name>A0A0F6R0Q6_9CORY</name>
<evidence type="ECO:0000259" key="6">
    <source>
        <dbReference type="Pfam" id="PF25967"/>
    </source>
</evidence>
<evidence type="ECO:0000256" key="1">
    <source>
        <dbReference type="ARBA" id="ARBA00004196"/>
    </source>
</evidence>
<proteinExistence type="inferred from homology"/>
<dbReference type="SUPFAM" id="SSF51230">
    <property type="entry name" value="Single hybrid motif"/>
    <property type="match status" value="1"/>
</dbReference>
<dbReference type="Gene3D" id="2.40.50.100">
    <property type="match status" value="1"/>
</dbReference>
<dbReference type="GO" id="GO:0030313">
    <property type="term" value="C:cell envelope"/>
    <property type="evidence" value="ECO:0007669"/>
    <property type="project" value="UniProtKB-SubCell"/>
</dbReference>
<dbReference type="Proteomes" id="UP000271380">
    <property type="component" value="Chromosome"/>
</dbReference>
<comment type="subcellular location">
    <subcellularLocation>
        <location evidence="1">Cell envelope</location>
    </subcellularLocation>
</comment>
<dbReference type="PANTHER" id="PTHR32347">
    <property type="entry name" value="EFFLUX SYSTEM COMPONENT YKNX-RELATED"/>
    <property type="match status" value="1"/>
</dbReference>
<feature type="transmembrane region" description="Helical" evidence="5">
    <location>
        <begin position="12"/>
        <end position="32"/>
    </location>
</feature>
<comment type="similarity">
    <text evidence="2">Belongs to the membrane fusion protein (MFP) (TC 8.A.1) family.</text>
</comment>
<feature type="domain" description="Multidrug resistance protein MdtA-like C-terminal permuted SH3" evidence="6">
    <location>
        <begin position="476"/>
        <end position="530"/>
    </location>
</feature>
<keyword evidence="10" id="KW-1185">Reference proteome</keyword>
<gene>
    <name evidence="8" type="primary">hlyD</name>
    <name evidence="9" type="ORF">NCTC949_01830</name>
    <name evidence="8" type="ORF">UL82_06325</name>
</gene>
<evidence type="ECO:0000259" key="7">
    <source>
        <dbReference type="Pfam" id="PF25990"/>
    </source>
</evidence>
<keyword evidence="3 4" id="KW-0175">Coiled coil</keyword>
<evidence type="ECO:0000313" key="10">
    <source>
        <dbReference type="Proteomes" id="UP000033457"/>
    </source>
</evidence>
<evidence type="ECO:0000313" key="8">
    <source>
        <dbReference type="EMBL" id="AKE41430.1"/>
    </source>
</evidence>
<dbReference type="Pfam" id="PF25967">
    <property type="entry name" value="RND-MFP_C"/>
    <property type="match status" value="1"/>
</dbReference>
<dbReference type="AlphaFoldDB" id="A0A0F6R0Q6"/>
<keyword evidence="5" id="KW-1133">Transmembrane helix</keyword>